<dbReference type="EMBL" id="BAAAZX010000006">
    <property type="protein sequence ID" value="GAA3990759.1"/>
    <property type="molecule type" value="Genomic_DNA"/>
</dbReference>
<keyword evidence="3" id="KW-1185">Reference proteome</keyword>
<protein>
    <submittedName>
        <fullName evidence="2">Uncharacterized protein</fullName>
    </submittedName>
</protein>
<organism evidence="2 3">
    <name type="scientific">Streptomyces plumbiresistens</name>
    <dbReference type="NCBI Taxonomy" id="511811"/>
    <lineage>
        <taxon>Bacteria</taxon>
        <taxon>Bacillati</taxon>
        <taxon>Actinomycetota</taxon>
        <taxon>Actinomycetes</taxon>
        <taxon>Kitasatosporales</taxon>
        <taxon>Streptomycetaceae</taxon>
        <taxon>Streptomyces</taxon>
    </lineage>
</organism>
<proteinExistence type="predicted"/>
<reference evidence="3" key="1">
    <citation type="journal article" date="2019" name="Int. J. Syst. Evol. Microbiol.">
        <title>The Global Catalogue of Microorganisms (GCM) 10K type strain sequencing project: providing services to taxonomists for standard genome sequencing and annotation.</title>
        <authorList>
            <consortium name="The Broad Institute Genomics Platform"/>
            <consortium name="The Broad Institute Genome Sequencing Center for Infectious Disease"/>
            <person name="Wu L."/>
            <person name="Ma J."/>
        </authorList>
    </citation>
    <scope>NUCLEOTIDE SEQUENCE [LARGE SCALE GENOMIC DNA]</scope>
    <source>
        <strain evidence="3">JCM 16924</strain>
    </source>
</reference>
<comment type="caution">
    <text evidence="2">The sequence shown here is derived from an EMBL/GenBank/DDBJ whole genome shotgun (WGS) entry which is preliminary data.</text>
</comment>
<dbReference type="Proteomes" id="UP001500456">
    <property type="component" value="Unassembled WGS sequence"/>
</dbReference>
<gene>
    <name evidence="2" type="ORF">GCM10022232_26160</name>
</gene>
<accession>A0ABP7R1W0</accession>
<sequence>MAPFLTDRQNQKTPGDATGRTGVAAAVGEGEGAGRAALGSLRGSIMLNTG</sequence>
<evidence type="ECO:0000313" key="3">
    <source>
        <dbReference type="Proteomes" id="UP001500456"/>
    </source>
</evidence>
<evidence type="ECO:0000256" key="1">
    <source>
        <dbReference type="SAM" id="MobiDB-lite"/>
    </source>
</evidence>
<evidence type="ECO:0000313" key="2">
    <source>
        <dbReference type="EMBL" id="GAA3990759.1"/>
    </source>
</evidence>
<name>A0ABP7R1W0_9ACTN</name>
<feature type="region of interest" description="Disordered" evidence="1">
    <location>
        <begin position="1"/>
        <end position="21"/>
    </location>
</feature>